<dbReference type="OrthoDB" id="2755487at2759"/>
<reference evidence="3 4" key="1">
    <citation type="journal article" date="2018" name="Biotechnol. Biofuels">
        <title>Integrative visual omics of the white-rot fungus Polyporus brumalis exposes the biotechnological potential of its oxidative enzymes for delignifying raw plant biomass.</title>
        <authorList>
            <person name="Miyauchi S."/>
            <person name="Rancon A."/>
            <person name="Drula E."/>
            <person name="Hage H."/>
            <person name="Chaduli D."/>
            <person name="Favel A."/>
            <person name="Grisel S."/>
            <person name="Henrissat B."/>
            <person name="Herpoel-Gimbert I."/>
            <person name="Ruiz-Duenas F.J."/>
            <person name="Chevret D."/>
            <person name="Hainaut M."/>
            <person name="Lin J."/>
            <person name="Wang M."/>
            <person name="Pangilinan J."/>
            <person name="Lipzen A."/>
            <person name="Lesage-Meessen L."/>
            <person name="Navarro D."/>
            <person name="Riley R."/>
            <person name="Grigoriev I.V."/>
            <person name="Zhou S."/>
            <person name="Raouche S."/>
            <person name="Rosso M.N."/>
        </authorList>
    </citation>
    <scope>NUCLEOTIDE SEQUENCE [LARGE SCALE GENOMIC DNA]</scope>
    <source>
        <strain evidence="3 4">BRFM 1820</strain>
    </source>
</reference>
<evidence type="ECO:0000313" key="3">
    <source>
        <dbReference type="EMBL" id="RDX50661.1"/>
    </source>
</evidence>
<dbReference type="Proteomes" id="UP000256964">
    <property type="component" value="Unassembled WGS sequence"/>
</dbReference>
<organism evidence="3 4">
    <name type="scientific">Lentinus brumalis</name>
    <dbReference type="NCBI Taxonomy" id="2498619"/>
    <lineage>
        <taxon>Eukaryota</taxon>
        <taxon>Fungi</taxon>
        <taxon>Dikarya</taxon>
        <taxon>Basidiomycota</taxon>
        <taxon>Agaricomycotina</taxon>
        <taxon>Agaricomycetes</taxon>
        <taxon>Polyporales</taxon>
        <taxon>Polyporaceae</taxon>
        <taxon>Lentinus</taxon>
    </lineage>
</organism>
<evidence type="ECO:0000259" key="2">
    <source>
        <dbReference type="Pfam" id="PF17667"/>
    </source>
</evidence>
<dbReference type="Pfam" id="PF17667">
    <property type="entry name" value="Pkinase_fungal"/>
    <property type="match status" value="1"/>
</dbReference>
<sequence>MAGKCGIFEIIIDNRIRDPEPNPFSKLDYASDMDETTLSHTLSYAAADCCFIQRVTDFSYMYQIDAVNQCDGLGPGIKLAACGTRLDLVVPAEDQRTERKPDLALFRTSLVPASGDPHWFDQLVAVTIVSPTGDHVCNDPDCAHDAKSVATIDVLSRAEFLFVVQQRHAVFTLLVIQRQCHLVRWEQSEFIVSHDIDYFSDWSCLTEVLWRISQCSDAQLGLDPTAHRLLPGDPDLERDLDHVERDFDPDEVPTQETCVFSYVRAAFARSLDPLWPRYRLEVPDRGRTRNFLVAMPRFRAKGLFGRATRGYVALDCETRLIVWLKDTWRAHGLLAERKGDILRWLNHANVPHIPTFLCHSDIQGQVTLTPQRWEEQHEDTTGGLSGRKRKQGSDE</sequence>
<name>A0A371DDP5_9APHY</name>
<dbReference type="InterPro" id="IPR040976">
    <property type="entry name" value="Pkinase_fungal"/>
</dbReference>
<proteinExistence type="predicted"/>
<keyword evidence="4" id="KW-1185">Reference proteome</keyword>
<protein>
    <recommendedName>
        <fullName evidence="2">Fungal-type protein kinase domain-containing protein</fullName>
    </recommendedName>
</protein>
<evidence type="ECO:0000256" key="1">
    <source>
        <dbReference type="SAM" id="MobiDB-lite"/>
    </source>
</evidence>
<dbReference type="STRING" id="139420.A0A371DDP5"/>
<feature type="compositionally biased region" description="Basic residues" evidence="1">
    <location>
        <begin position="386"/>
        <end position="395"/>
    </location>
</feature>
<dbReference type="EMBL" id="KZ857398">
    <property type="protein sequence ID" value="RDX50661.1"/>
    <property type="molecule type" value="Genomic_DNA"/>
</dbReference>
<feature type="region of interest" description="Disordered" evidence="1">
    <location>
        <begin position="372"/>
        <end position="395"/>
    </location>
</feature>
<dbReference type="AlphaFoldDB" id="A0A371DDP5"/>
<accession>A0A371DDP5</accession>
<evidence type="ECO:0000313" key="4">
    <source>
        <dbReference type="Proteomes" id="UP000256964"/>
    </source>
</evidence>
<feature type="domain" description="Fungal-type protein kinase" evidence="2">
    <location>
        <begin position="151"/>
        <end position="364"/>
    </location>
</feature>
<gene>
    <name evidence="3" type="ORF">OH76DRAFT_1482078</name>
</gene>